<dbReference type="GO" id="GO:0045259">
    <property type="term" value="C:proton-transporting ATP synthase complex"/>
    <property type="evidence" value="ECO:0007669"/>
    <property type="project" value="UniProtKB-KW"/>
</dbReference>
<comment type="similarity">
    <text evidence="2">Belongs to the ATPase g subunit family.</text>
</comment>
<evidence type="ECO:0000256" key="4">
    <source>
        <dbReference type="ARBA" id="ARBA00022547"/>
    </source>
</evidence>
<dbReference type="OrthoDB" id="437at2759"/>
<evidence type="ECO:0000256" key="8">
    <source>
        <dbReference type="ARBA" id="ARBA00023136"/>
    </source>
</evidence>
<dbReference type="Proteomes" id="UP000761534">
    <property type="component" value="Unassembled WGS sequence"/>
</dbReference>
<dbReference type="EMBL" id="SWFS01000078">
    <property type="protein sequence ID" value="KAA8916825.1"/>
    <property type="molecule type" value="Genomic_DNA"/>
</dbReference>
<dbReference type="GO" id="GO:0015078">
    <property type="term" value="F:proton transmembrane transporter activity"/>
    <property type="evidence" value="ECO:0007669"/>
    <property type="project" value="InterPro"/>
</dbReference>
<keyword evidence="9" id="KW-0066">ATP synthesis</keyword>
<name>A0A642VCN4_9ASCO</name>
<evidence type="ECO:0000256" key="9">
    <source>
        <dbReference type="ARBA" id="ARBA00023310"/>
    </source>
</evidence>
<keyword evidence="11" id="KW-1185">Reference proteome</keyword>
<keyword evidence="6" id="KW-0406">Ion transport</keyword>
<sequence>MFRTRVMGMAARGVRYSSTNAYVAKASGFAKSISQKTVGFFNCATYWSKVVAELGKQVYVKEGYAPPSIAEFQTVYKQLFELAKTQFNKYSENPKALLDVYNAITRQHVLKYGAVGVQFAGLFALGEIIGRRHIVDYPHH</sequence>
<evidence type="ECO:0000313" key="11">
    <source>
        <dbReference type="Proteomes" id="UP000761534"/>
    </source>
</evidence>
<dbReference type="GO" id="GO:0015986">
    <property type="term" value="P:proton motive force-driven ATP synthesis"/>
    <property type="evidence" value="ECO:0007669"/>
    <property type="project" value="InterPro"/>
</dbReference>
<proteinExistence type="inferred from homology"/>
<dbReference type="AlphaFoldDB" id="A0A642VCN4"/>
<evidence type="ECO:0000256" key="3">
    <source>
        <dbReference type="ARBA" id="ARBA00022448"/>
    </source>
</evidence>
<evidence type="ECO:0000256" key="6">
    <source>
        <dbReference type="ARBA" id="ARBA00023065"/>
    </source>
</evidence>
<evidence type="ECO:0000256" key="2">
    <source>
        <dbReference type="ARBA" id="ARBA00005699"/>
    </source>
</evidence>
<keyword evidence="8" id="KW-0472">Membrane</keyword>
<evidence type="ECO:0000313" key="10">
    <source>
        <dbReference type="EMBL" id="KAA8916825.1"/>
    </source>
</evidence>
<accession>A0A642VCN4</accession>
<evidence type="ECO:0000256" key="5">
    <source>
        <dbReference type="ARBA" id="ARBA00022781"/>
    </source>
</evidence>
<keyword evidence="7" id="KW-0496">Mitochondrion</keyword>
<gene>
    <name evidence="10" type="ORF">TRICI_000944</name>
</gene>
<organism evidence="10 11">
    <name type="scientific">Trichomonascus ciferrii</name>
    <dbReference type="NCBI Taxonomy" id="44093"/>
    <lineage>
        <taxon>Eukaryota</taxon>
        <taxon>Fungi</taxon>
        <taxon>Dikarya</taxon>
        <taxon>Ascomycota</taxon>
        <taxon>Saccharomycotina</taxon>
        <taxon>Dipodascomycetes</taxon>
        <taxon>Dipodascales</taxon>
        <taxon>Trichomonascaceae</taxon>
        <taxon>Trichomonascus</taxon>
        <taxon>Trichomonascus ciferrii complex</taxon>
    </lineage>
</organism>
<evidence type="ECO:0000256" key="1">
    <source>
        <dbReference type="ARBA" id="ARBA00004325"/>
    </source>
</evidence>
<dbReference type="InterPro" id="IPR006808">
    <property type="entry name" value="ATP_synth_F0_gsu_mt"/>
</dbReference>
<keyword evidence="4" id="KW-0138">CF(0)</keyword>
<protein>
    <submittedName>
        <fullName evidence="10">Uncharacterized protein</fullName>
    </submittedName>
</protein>
<comment type="subcellular location">
    <subcellularLocation>
        <location evidence="1">Mitochondrion membrane</location>
    </subcellularLocation>
</comment>
<keyword evidence="5" id="KW-0375">Hydrogen ion transport</keyword>
<evidence type="ECO:0000256" key="7">
    <source>
        <dbReference type="ARBA" id="ARBA00023128"/>
    </source>
</evidence>
<comment type="caution">
    <text evidence="10">The sequence shown here is derived from an EMBL/GenBank/DDBJ whole genome shotgun (WGS) entry which is preliminary data.</text>
</comment>
<dbReference type="Pfam" id="PF04718">
    <property type="entry name" value="ATP-synt_G"/>
    <property type="match status" value="1"/>
</dbReference>
<reference evidence="10" key="1">
    <citation type="journal article" date="2019" name="G3 (Bethesda)">
        <title>Genome Assemblies of Two Rare Opportunistic Yeast Pathogens: Diutina rugosa (syn. Candida rugosa) and Trichomonascus ciferrii (syn. Candida ciferrii).</title>
        <authorList>
            <person name="Mixao V."/>
            <person name="Saus E."/>
            <person name="Hansen A.P."/>
            <person name="Lass-Florl C."/>
            <person name="Gabaldon T."/>
        </authorList>
    </citation>
    <scope>NUCLEOTIDE SEQUENCE</scope>
    <source>
        <strain evidence="10">CBS 4856</strain>
    </source>
</reference>
<dbReference type="GO" id="GO:0031966">
    <property type="term" value="C:mitochondrial membrane"/>
    <property type="evidence" value="ECO:0007669"/>
    <property type="project" value="UniProtKB-SubCell"/>
</dbReference>
<keyword evidence="3" id="KW-0813">Transport</keyword>
<dbReference type="VEuPathDB" id="FungiDB:TRICI_000944"/>